<protein>
    <recommendedName>
        <fullName evidence="1">DUF3108 domain-containing protein</fullName>
    </recommendedName>
</protein>
<organism evidence="2 3">
    <name type="scientific">Haloferula helveola</name>
    <dbReference type="NCBI Taxonomy" id="490095"/>
    <lineage>
        <taxon>Bacteria</taxon>
        <taxon>Pseudomonadati</taxon>
        <taxon>Verrucomicrobiota</taxon>
        <taxon>Verrucomicrobiia</taxon>
        <taxon>Verrucomicrobiales</taxon>
        <taxon>Verrucomicrobiaceae</taxon>
        <taxon>Haloferula</taxon>
    </lineage>
</organism>
<dbReference type="Gene3D" id="2.40.360.20">
    <property type="match status" value="1"/>
</dbReference>
<dbReference type="Proteomes" id="UP001374893">
    <property type="component" value="Chromosome"/>
</dbReference>
<dbReference type="RefSeq" id="WP_338689394.1">
    <property type="nucleotide sequence ID" value="NZ_AP024702.1"/>
</dbReference>
<proteinExistence type="predicted"/>
<evidence type="ECO:0000313" key="2">
    <source>
        <dbReference type="EMBL" id="BCX47281.1"/>
    </source>
</evidence>
<gene>
    <name evidence="2" type="ORF">HAHE_11890</name>
</gene>
<dbReference type="Pfam" id="PF21347">
    <property type="entry name" value="DUF3108_like"/>
    <property type="match status" value="1"/>
</dbReference>
<dbReference type="EMBL" id="AP024702">
    <property type="protein sequence ID" value="BCX47281.1"/>
    <property type="molecule type" value="Genomic_DNA"/>
</dbReference>
<sequence length="1089" mass="120547">MRRLLILPLIVLIACPGLSDEFRSIAVKDLGLQIDPADREELLAQQIATWSHREIEVRMITEAYLWIAEDDTRVQIPQGDARVIFRDDGKTPLSGVIDLRPASGERIVTGLRFEVDRKKAEESDEAEFLGARKVWADRRANEHLPGTAWFKHLAGEDDEENRPMRGDIGSSFAVFGGGRAISENLALDRDLILGQDPDKAGEPVAIADIKGVTVSPINWKERLPEGEVAMDPLAKFIPEDQHAVFAPSLPGFLELLDRLDREAEPLGQSVSVRNPYRGLALRYKRQLGLDLPAVAARLLPVNRIAVTGGDPYFATGTDVAILFETGKPADLFDALSKTIRVWAGTEGDELKVEGGKGRVFLKPDRTLSSYLIEVNGLVALTNSESQVRRLTEVSSGNTTALGSTDEFRFFRHRYPMAAGESVFLFLSDAAIRRWAGPEVRIGTSRRNRALAALNELTAREISGEKDGPDYGPLLGKTSIVKGQARSEKFGSADFLTPISELGITEVTAAEKDAYERWRRGYENGWAQVFDPIAIQLRASKEEYQVDLTVLPLTVGSDYQEIMEFAGDTELPTAARLRTDRSLLHLAIAVDNKSEAFSSLDKELVPLIPGLKINPLSWVGDSISVDFERSLFWEALGDDLEFEQFAKLPVSVRVSSKSRLNLGLFLTGLRGMIESSAPDSMQWETRKHGERSYVVISEKEESEFLDLKICYAVLPKALLVALDEQVLKRAIDREDMELTERQTAAVPKARSLLLDMDPGFLANAGPLWMFDSDVTTRRASESWKAIPILNEWHRLFPDRDPVDVHRERFGATIACPGQKGYRWNAEALTMESVAYGHPAAPREDAEPMDIASRFGRLTSGIDFEDDGLRLRLHAGPATDLPGPKAPPAGELLAKATDLMVLKPGRVMLYAGRDADGKHTWSHEITDVSETDDGTVFTTKEPWSGAGDSGVYIGRYLVNDGIQLQAWEDSGSSAVYIDPDLDLPAELRKGAIVRDRNRGTMVSEEEGEKTTEEGIAATEFHILGLETIEVPAGTFEDCVKIEYSQESVWGGYFDRGTTLLWYHPGTGLIRTTDLSGWSPTMELEKIEEPGE</sequence>
<dbReference type="PROSITE" id="PS51257">
    <property type="entry name" value="PROKAR_LIPOPROTEIN"/>
    <property type="match status" value="1"/>
</dbReference>
<reference evidence="2 3" key="1">
    <citation type="submission" date="2021-06" db="EMBL/GenBank/DDBJ databases">
        <title>Complete genome of Haloferula helveola possessing various polysaccharide degrading enzymes.</title>
        <authorList>
            <person name="Takami H."/>
            <person name="Huang C."/>
            <person name="Hamasaki K."/>
        </authorList>
    </citation>
    <scope>NUCLEOTIDE SEQUENCE [LARGE SCALE GENOMIC DNA]</scope>
    <source>
        <strain evidence="2 3">CN-1</strain>
    </source>
</reference>
<accession>A0ABN6H182</accession>
<keyword evidence="3" id="KW-1185">Reference proteome</keyword>
<evidence type="ECO:0000313" key="3">
    <source>
        <dbReference type="Proteomes" id="UP001374893"/>
    </source>
</evidence>
<evidence type="ECO:0000259" key="1">
    <source>
        <dbReference type="Pfam" id="PF21347"/>
    </source>
</evidence>
<name>A0ABN6H182_9BACT</name>
<dbReference type="InterPro" id="IPR049279">
    <property type="entry name" value="DUF3108-like"/>
</dbReference>
<feature type="domain" description="DUF3108" evidence="1">
    <location>
        <begin position="978"/>
        <end position="1069"/>
    </location>
</feature>